<sequence>MRSVFVTGTDTGVGKTVVAGGLAGGLASMGYSVGVMKPVATGGILINGEITSSDLLFLQAAIGNTALDEKALSMPYCLKTPAAPAIAAEIEGIEIIPEKIIEAYSTLSSRHEIMVVEGIGGLLVPITYNYLVVDLVIDLQLPLLIVTSSRLGTINHTLLTIQCAQSYGLSIAGIIINMLPDTTSFAIAEKTFPQVLKKVTAVPILGVIEWDSSIAVEDGRIGSVVEIVKRCVNIGHLK</sequence>
<comment type="catalytic activity">
    <reaction evidence="9">
        <text>(7R,8S)-7,8-diammoniononanoate + CO2 + ATP = (4R,5S)-dethiobiotin + ADP + phosphate + 3 H(+)</text>
        <dbReference type="Rhea" id="RHEA:15805"/>
        <dbReference type="ChEBI" id="CHEBI:15378"/>
        <dbReference type="ChEBI" id="CHEBI:16526"/>
        <dbReference type="ChEBI" id="CHEBI:30616"/>
        <dbReference type="ChEBI" id="CHEBI:43474"/>
        <dbReference type="ChEBI" id="CHEBI:149469"/>
        <dbReference type="ChEBI" id="CHEBI:149473"/>
        <dbReference type="ChEBI" id="CHEBI:456216"/>
        <dbReference type="EC" id="6.3.3.3"/>
    </reaction>
</comment>
<name>A0A2H0A5D5_9BACT</name>
<comment type="similarity">
    <text evidence="9">Belongs to the dethiobiotin synthetase family.</text>
</comment>
<dbReference type="GO" id="GO:0009102">
    <property type="term" value="P:biotin biosynthetic process"/>
    <property type="evidence" value="ECO:0007669"/>
    <property type="project" value="UniProtKB-UniRule"/>
</dbReference>
<comment type="pathway">
    <text evidence="9">Cofactor biosynthesis; biotin biosynthesis; biotin from 7,8-diaminononanoate: step 1/2.</text>
</comment>
<feature type="binding site" evidence="9">
    <location>
        <begin position="117"/>
        <end position="120"/>
    </location>
    <ligand>
        <name>ATP</name>
        <dbReference type="ChEBI" id="CHEBI:30616"/>
    </ligand>
</feature>
<dbReference type="InterPro" id="IPR004472">
    <property type="entry name" value="DTB_synth_BioD"/>
</dbReference>
<accession>A0A2H0A5D5</accession>
<evidence type="ECO:0000256" key="7">
    <source>
        <dbReference type="ARBA" id="ARBA00022842"/>
    </source>
</evidence>
<keyword evidence="3 9" id="KW-0479">Metal-binding</keyword>
<dbReference type="GO" id="GO:0004141">
    <property type="term" value="F:dethiobiotin synthase activity"/>
    <property type="evidence" value="ECO:0007669"/>
    <property type="project" value="UniProtKB-UniRule"/>
</dbReference>
<dbReference type="GO" id="GO:0005524">
    <property type="term" value="F:ATP binding"/>
    <property type="evidence" value="ECO:0007669"/>
    <property type="project" value="UniProtKB-UniRule"/>
</dbReference>
<dbReference type="Proteomes" id="UP000231067">
    <property type="component" value="Unassembled WGS sequence"/>
</dbReference>
<keyword evidence="1 9" id="KW-0963">Cytoplasm</keyword>
<evidence type="ECO:0000256" key="6">
    <source>
        <dbReference type="ARBA" id="ARBA00022840"/>
    </source>
</evidence>
<organism evidence="10 11">
    <name type="scientific">Candidatus Desantisbacteria bacterium CG23_combo_of_CG06-09_8_20_14_all_40_23</name>
    <dbReference type="NCBI Taxonomy" id="1974550"/>
    <lineage>
        <taxon>Bacteria</taxon>
        <taxon>Candidatus Desantisiibacteriota</taxon>
    </lineage>
</organism>
<dbReference type="GO" id="GO:0000287">
    <property type="term" value="F:magnesium ion binding"/>
    <property type="evidence" value="ECO:0007669"/>
    <property type="project" value="UniProtKB-UniRule"/>
</dbReference>
<comment type="cofactor">
    <cofactor evidence="9">
        <name>Mg(2+)</name>
        <dbReference type="ChEBI" id="CHEBI:18420"/>
    </cofactor>
</comment>
<dbReference type="EMBL" id="PCSH01000107">
    <property type="protein sequence ID" value="PIP40654.1"/>
    <property type="molecule type" value="Genomic_DNA"/>
</dbReference>
<feature type="binding site" evidence="9">
    <location>
        <position position="16"/>
    </location>
    <ligand>
        <name>Mg(2+)</name>
        <dbReference type="ChEBI" id="CHEBI:18420"/>
    </ligand>
</feature>
<dbReference type="GO" id="GO:0005829">
    <property type="term" value="C:cytosol"/>
    <property type="evidence" value="ECO:0007669"/>
    <property type="project" value="TreeGrafter"/>
</dbReference>
<comment type="subunit">
    <text evidence="9">Homodimer.</text>
</comment>
<feature type="binding site" evidence="9">
    <location>
        <begin position="177"/>
        <end position="178"/>
    </location>
    <ligand>
        <name>ATP</name>
        <dbReference type="ChEBI" id="CHEBI:30616"/>
    </ligand>
</feature>
<dbReference type="Gene3D" id="3.40.50.300">
    <property type="entry name" value="P-loop containing nucleotide triphosphate hydrolases"/>
    <property type="match status" value="1"/>
</dbReference>
<dbReference type="HAMAP" id="MF_00336">
    <property type="entry name" value="BioD"/>
    <property type="match status" value="1"/>
</dbReference>
<evidence type="ECO:0000256" key="8">
    <source>
        <dbReference type="ARBA" id="ARBA00047386"/>
    </source>
</evidence>
<comment type="caution">
    <text evidence="9">Lacks conserved residue(s) required for the propagation of feature annotation.</text>
</comment>
<comment type="function">
    <text evidence="9">Catalyzes a mechanistically unusual reaction, the ATP-dependent insertion of CO2 between the N7 and N8 nitrogen atoms of 7,8-diaminopelargonic acid (DAPA, also called 7,8-diammoniononanoate) to form a ureido ring.</text>
</comment>
<dbReference type="CDD" id="cd03109">
    <property type="entry name" value="DTBS"/>
    <property type="match status" value="1"/>
</dbReference>
<dbReference type="NCBIfam" id="TIGR00347">
    <property type="entry name" value="bioD"/>
    <property type="match status" value="1"/>
</dbReference>
<dbReference type="SUPFAM" id="SSF52540">
    <property type="entry name" value="P-loop containing nucleoside triphosphate hydrolases"/>
    <property type="match status" value="1"/>
</dbReference>
<protein>
    <recommendedName>
        <fullName evidence="9">ATP-dependent dethiobiotin synthetase BioD</fullName>
        <ecNumber evidence="9">6.3.3.3</ecNumber>
    </recommendedName>
    <alternativeName>
        <fullName evidence="9">DTB synthetase</fullName>
        <shortName evidence="9">DTBS</shortName>
    </alternativeName>
    <alternativeName>
        <fullName evidence="9">Dethiobiotin synthase</fullName>
    </alternativeName>
</protein>
<evidence type="ECO:0000256" key="1">
    <source>
        <dbReference type="ARBA" id="ARBA00022490"/>
    </source>
</evidence>
<reference evidence="10 11" key="1">
    <citation type="submission" date="2017-09" db="EMBL/GenBank/DDBJ databases">
        <title>Depth-based differentiation of microbial function through sediment-hosted aquifers and enrichment of novel symbionts in the deep terrestrial subsurface.</title>
        <authorList>
            <person name="Probst A.J."/>
            <person name="Ladd B."/>
            <person name="Jarett J.K."/>
            <person name="Geller-Mcgrath D.E."/>
            <person name="Sieber C.M."/>
            <person name="Emerson J.B."/>
            <person name="Anantharaman K."/>
            <person name="Thomas B.C."/>
            <person name="Malmstrom R."/>
            <person name="Stieglmeier M."/>
            <person name="Klingl A."/>
            <person name="Woyke T."/>
            <person name="Ryan C.M."/>
            <person name="Banfield J.F."/>
        </authorList>
    </citation>
    <scope>NUCLEOTIDE SEQUENCE [LARGE SCALE GENOMIC DNA]</scope>
    <source>
        <strain evidence="10">CG23_combo_of_CG06-09_8_20_14_all_40_23</strain>
    </source>
</reference>
<evidence type="ECO:0000256" key="9">
    <source>
        <dbReference type="HAMAP-Rule" id="MF_00336"/>
    </source>
</evidence>
<dbReference type="UniPathway" id="UPA00078">
    <property type="reaction ID" value="UER00161"/>
</dbReference>
<proteinExistence type="inferred from homology"/>
<dbReference type="FunFam" id="3.40.50.300:FF:000292">
    <property type="entry name" value="ATP-dependent dethiobiotin synthetase BioD"/>
    <property type="match status" value="1"/>
</dbReference>
<dbReference type="GO" id="GO:0042803">
    <property type="term" value="F:protein homodimerization activity"/>
    <property type="evidence" value="ECO:0007669"/>
    <property type="project" value="UniProtKB-ARBA"/>
</dbReference>
<evidence type="ECO:0000256" key="5">
    <source>
        <dbReference type="ARBA" id="ARBA00022756"/>
    </source>
</evidence>
<dbReference type="PANTHER" id="PTHR43210:SF2">
    <property type="entry name" value="ATP-DEPENDENT DETHIOBIOTIN SYNTHETASE BIOD 2"/>
    <property type="match status" value="1"/>
</dbReference>
<comment type="subcellular location">
    <subcellularLocation>
        <location evidence="9">Cytoplasm</location>
    </subcellularLocation>
</comment>
<dbReference type="AlphaFoldDB" id="A0A2H0A5D5"/>
<feature type="binding site" evidence="9">
    <location>
        <position position="54"/>
    </location>
    <ligand>
        <name>ATP</name>
        <dbReference type="ChEBI" id="CHEBI:30616"/>
    </ligand>
</feature>
<dbReference type="PANTHER" id="PTHR43210">
    <property type="entry name" value="DETHIOBIOTIN SYNTHETASE"/>
    <property type="match status" value="1"/>
</dbReference>
<evidence type="ECO:0000256" key="2">
    <source>
        <dbReference type="ARBA" id="ARBA00022598"/>
    </source>
</evidence>
<dbReference type="EC" id="6.3.3.3" evidence="9"/>
<gene>
    <name evidence="9 10" type="primary">bioD</name>
    <name evidence="10" type="ORF">COX18_06060</name>
</gene>
<comment type="caution">
    <text evidence="10">The sequence shown here is derived from an EMBL/GenBank/DDBJ whole genome shotgun (WGS) entry which is preliminary data.</text>
</comment>
<keyword evidence="7 9" id="KW-0460">Magnesium</keyword>
<evidence type="ECO:0000256" key="3">
    <source>
        <dbReference type="ARBA" id="ARBA00022723"/>
    </source>
</evidence>
<dbReference type="PIRSF" id="PIRSF006755">
    <property type="entry name" value="DTB_synth"/>
    <property type="match status" value="1"/>
</dbReference>
<feature type="binding site" evidence="9">
    <location>
        <begin position="12"/>
        <end position="17"/>
    </location>
    <ligand>
        <name>ATP</name>
        <dbReference type="ChEBI" id="CHEBI:30616"/>
    </ligand>
</feature>
<keyword evidence="2 9" id="KW-0436">Ligase</keyword>
<comment type="catalytic activity">
    <reaction evidence="8">
        <text>(7R,8S)-8-amino-7-(carboxyamino)nonanoate + ATP = (4R,5S)-dethiobiotin + ADP + phosphate + H(+)</text>
        <dbReference type="Rhea" id="RHEA:63684"/>
        <dbReference type="ChEBI" id="CHEBI:15378"/>
        <dbReference type="ChEBI" id="CHEBI:30616"/>
        <dbReference type="ChEBI" id="CHEBI:43474"/>
        <dbReference type="ChEBI" id="CHEBI:149470"/>
        <dbReference type="ChEBI" id="CHEBI:149473"/>
        <dbReference type="ChEBI" id="CHEBI:456216"/>
    </reaction>
</comment>
<dbReference type="Pfam" id="PF13500">
    <property type="entry name" value="AAA_26"/>
    <property type="match status" value="1"/>
</dbReference>
<feature type="binding site" evidence="9">
    <location>
        <position position="117"/>
    </location>
    <ligand>
        <name>Mg(2+)</name>
        <dbReference type="ChEBI" id="CHEBI:18420"/>
    </ligand>
</feature>
<dbReference type="InterPro" id="IPR027417">
    <property type="entry name" value="P-loop_NTPase"/>
</dbReference>
<feature type="active site" evidence="9">
    <location>
        <position position="37"/>
    </location>
</feature>
<feature type="binding site" evidence="9">
    <location>
        <position position="41"/>
    </location>
    <ligand>
        <name>substrate</name>
    </ligand>
</feature>
<keyword evidence="5 9" id="KW-0093">Biotin biosynthesis</keyword>
<keyword evidence="4 9" id="KW-0547">Nucleotide-binding</keyword>
<evidence type="ECO:0000313" key="11">
    <source>
        <dbReference type="Proteomes" id="UP000231067"/>
    </source>
</evidence>
<feature type="binding site" evidence="9">
    <location>
        <position position="54"/>
    </location>
    <ligand>
        <name>Mg(2+)</name>
        <dbReference type="ChEBI" id="CHEBI:18420"/>
    </ligand>
</feature>
<keyword evidence="6 9" id="KW-0067">ATP-binding</keyword>
<evidence type="ECO:0000256" key="4">
    <source>
        <dbReference type="ARBA" id="ARBA00022741"/>
    </source>
</evidence>
<evidence type="ECO:0000313" key="10">
    <source>
        <dbReference type="EMBL" id="PIP40654.1"/>
    </source>
</evidence>